<dbReference type="Gene3D" id="1.10.10.60">
    <property type="entry name" value="Homeodomain-like"/>
    <property type="match status" value="1"/>
</dbReference>
<evidence type="ECO:0000256" key="4">
    <source>
        <dbReference type="SAM" id="Phobius"/>
    </source>
</evidence>
<evidence type="ECO:0000256" key="3">
    <source>
        <dbReference type="ARBA" id="ARBA00023242"/>
    </source>
</evidence>
<feature type="domain" description="Myb-like" evidence="5">
    <location>
        <begin position="20"/>
        <end position="84"/>
    </location>
</feature>
<feature type="transmembrane region" description="Helical" evidence="4">
    <location>
        <begin position="234"/>
        <end position="255"/>
    </location>
</feature>
<sequence length="374" mass="42184">MGSCGRNGAVRQYIRSKVPRLRWTPDLHQCFVHAIERLGGQDNICCWIFCSFFFVEATPKLVLQLMDVRGLTISHVKSHLQMYRSMRSDHSKQGIQSFDIPISIGVQTNKGNNLLKITMMMMGVLIKKMKSACYHPSLKPIEESDSHFIYTSPPLPAPLPTKRARIEKMSSTISENLQCSSSQRRRICETVTNPYCFDDYLQQQQQPQPQPTMAEKSGVKEKRVVTRGRTTRQLLYLLPFLYHMIFSSIALAMLVHWKNLISLRFSYLGSCHNSLFTNAVVAMQEDQQCASSKRCKFDNSRNGHAEEEEADGCGLSLLLSLHHPSAQRSNASWTSDMSEAISSSYSRPNFNDCSGSSSEKHSINLDLSIALCGG</sequence>
<keyword evidence="4" id="KW-0812">Transmembrane</keyword>
<dbReference type="Proteomes" id="UP000593564">
    <property type="component" value="Unassembled WGS sequence"/>
</dbReference>
<proteinExistence type="predicted"/>
<name>A0A7J7GIX8_CAMSI</name>
<evidence type="ECO:0000313" key="6">
    <source>
        <dbReference type="EMBL" id="KAF5939394.1"/>
    </source>
</evidence>
<dbReference type="InterPro" id="IPR006447">
    <property type="entry name" value="Myb_dom_plants"/>
</dbReference>
<protein>
    <recommendedName>
        <fullName evidence="5">Myb-like domain-containing protein</fullName>
    </recommendedName>
</protein>
<keyword evidence="4" id="KW-0472">Membrane</keyword>
<evidence type="ECO:0000256" key="1">
    <source>
        <dbReference type="ARBA" id="ARBA00023015"/>
    </source>
</evidence>
<dbReference type="PANTHER" id="PTHR31314">
    <property type="entry name" value="MYB FAMILY TRANSCRIPTION FACTOR PHL7-LIKE"/>
    <property type="match status" value="1"/>
</dbReference>
<comment type="caution">
    <text evidence="6">The sequence shown here is derived from an EMBL/GenBank/DDBJ whole genome shotgun (WGS) entry which is preliminary data.</text>
</comment>
<dbReference type="PANTHER" id="PTHR31314:SF188">
    <property type="entry name" value="TRANSCRIPTION FACTOR KAN2 ISOFORM X1-RELATED"/>
    <property type="match status" value="1"/>
</dbReference>
<dbReference type="GO" id="GO:0003677">
    <property type="term" value="F:DNA binding"/>
    <property type="evidence" value="ECO:0007669"/>
    <property type="project" value="InterPro"/>
</dbReference>
<evidence type="ECO:0000259" key="5">
    <source>
        <dbReference type="Pfam" id="PF00249"/>
    </source>
</evidence>
<reference evidence="6 7" key="2">
    <citation type="submission" date="2020-07" db="EMBL/GenBank/DDBJ databases">
        <title>Genome assembly of wild tea tree DASZ reveals pedigree and selection history of tea varieties.</title>
        <authorList>
            <person name="Zhang W."/>
        </authorList>
    </citation>
    <scope>NUCLEOTIDE SEQUENCE [LARGE SCALE GENOMIC DNA]</scope>
    <source>
        <strain evidence="7">cv. G240</strain>
        <tissue evidence="6">Leaf</tissue>
    </source>
</reference>
<keyword evidence="4" id="KW-1133">Transmembrane helix</keyword>
<dbReference type="NCBIfam" id="TIGR01557">
    <property type="entry name" value="myb_SHAQKYF"/>
    <property type="match status" value="1"/>
</dbReference>
<gene>
    <name evidence="6" type="ORF">HYC85_023653</name>
</gene>
<dbReference type="GO" id="GO:0003700">
    <property type="term" value="F:DNA-binding transcription factor activity"/>
    <property type="evidence" value="ECO:0007669"/>
    <property type="project" value="InterPro"/>
</dbReference>
<dbReference type="AlphaFoldDB" id="A0A7J7GIX8"/>
<reference evidence="7" key="1">
    <citation type="journal article" date="2020" name="Nat. Commun.">
        <title>Genome assembly of wild tea tree DASZ reveals pedigree and selection history of tea varieties.</title>
        <authorList>
            <person name="Zhang W."/>
            <person name="Zhang Y."/>
            <person name="Qiu H."/>
            <person name="Guo Y."/>
            <person name="Wan H."/>
            <person name="Zhang X."/>
            <person name="Scossa F."/>
            <person name="Alseekh S."/>
            <person name="Zhang Q."/>
            <person name="Wang P."/>
            <person name="Xu L."/>
            <person name="Schmidt M.H."/>
            <person name="Jia X."/>
            <person name="Li D."/>
            <person name="Zhu A."/>
            <person name="Guo F."/>
            <person name="Chen W."/>
            <person name="Ni D."/>
            <person name="Usadel B."/>
            <person name="Fernie A.R."/>
            <person name="Wen W."/>
        </authorList>
    </citation>
    <scope>NUCLEOTIDE SEQUENCE [LARGE SCALE GENOMIC DNA]</scope>
    <source>
        <strain evidence="7">cv. G240</strain>
    </source>
</reference>
<keyword evidence="1" id="KW-0805">Transcription regulation</keyword>
<evidence type="ECO:0000256" key="2">
    <source>
        <dbReference type="ARBA" id="ARBA00023163"/>
    </source>
</evidence>
<keyword evidence="3" id="KW-0539">Nucleus</keyword>
<keyword evidence="7" id="KW-1185">Reference proteome</keyword>
<keyword evidence="2" id="KW-0804">Transcription</keyword>
<accession>A0A7J7GIX8</accession>
<dbReference type="InterPro" id="IPR046955">
    <property type="entry name" value="PHR1-like"/>
</dbReference>
<dbReference type="SUPFAM" id="SSF46689">
    <property type="entry name" value="Homeodomain-like"/>
    <property type="match status" value="1"/>
</dbReference>
<dbReference type="InterPro" id="IPR009057">
    <property type="entry name" value="Homeodomain-like_sf"/>
</dbReference>
<evidence type="ECO:0000313" key="7">
    <source>
        <dbReference type="Proteomes" id="UP000593564"/>
    </source>
</evidence>
<dbReference type="EMBL" id="JACBKZ010000011">
    <property type="protein sequence ID" value="KAF5939394.1"/>
    <property type="molecule type" value="Genomic_DNA"/>
</dbReference>
<dbReference type="Pfam" id="PF00249">
    <property type="entry name" value="Myb_DNA-binding"/>
    <property type="match status" value="1"/>
</dbReference>
<dbReference type="InterPro" id="IPR001005">
    <property type="entry name" value="SANT/Myb"/>
</dbReference>
<organism evidence="6 7">
    <name type="scientific">Camellia sinensis</name>
    <name type="common">Tea plant</name>
    <name type="synonym">Thea sinensis</name>
    <dbReference type="NCBI Taxonomy" id="4442"/>
    <lineage>
        <taxon>Eukaryota</taxon>
        <taxon>Viridiplantae</taxon>
        <taxon>Streptophyta</taxon>
        <taxon>Embryophyta</taxon>
        <taxon>Tracheophyta</taxon>
        <taxon>Spermatophyta</taxon>
        <taxon>Magnoliopsida</taxon>
        <taxon>eudicotyledons</taxon>
        <taxon>Gunneridae</taxon>
        <taxon>Pentapetalae</taxon>
        <taxon>asterids</taxon>
        <taxon>Ericales</taxon>
        <taxon>Theaceae</taxon>
        <taxon>Camellia</taxon>
    </lineage>
</organism>